<organism evidence="12 13">
    <name type="scientific">Rohdeia mirabilis</name>
    <dbReference type="NCBI Taxonomy" id="2528008"/>
    <lineage>
        <taxon>Bacteria</taxon>
        <taxon>Pseudomonadati</taxon>
        <taxon>Planctomycetota</taxon>
        <taxon>Planctomycetia</taxon>
        <taxon>Planctomycetia incertae sedis</taxon>
        <taxon>Rohdeia</taxon>
    </lineage>
</organism>
<dbReference type="InterPro" id="IPR050106">
    <property type="entry name" value="HistidinolP_aminotransfase"/>
</dbReference>
<proteinExistence type="inferred from homology"/>
<feature type="compositionally biased region" description="Basic and acidic residues" evidence="10">
    <location>
        <begin position="47"/>
        <end position="56"/>
    </location>
</feature>
<dbReference type="Proteomes" id="UP000319342">
    <property type="component" value="Chromosome"/>
</dbReference>
<evidence type="ECO:0000313" key="12">
    <source>
        <dbReference type="EMBL" id="QDU85687.1"/>
    </source>
</evidence>
<comment type="pathway">
    <text evidence="1">Amino-acid biosynthesis; L-histidine biosynthesis; L-histidine from 5-phospho-alpha-D-ribose 1-diphosphate: step 7/9.</text>
</comment>
<dbReference type="PANTHER" id="PTHR43643:SF6">
    <property type="entry name" value="HISTIDINOL-PHOSPHATE AMINOTRANSFERASE"/>
    <property type="match status" value="1"/>
</dbReference>
<comment type="similarity">
    <text evidence="2">Belongs to the class-II pyridoxal-phosphate-dependent aminotransferase family. Histidinol-phosphate aminotransferase subfamily.</text>
</comment>
<gene>
    <name evidence="12" type="primary">hisC</name>
    <name evidence="12" type="ORF">Pla163_28200</name>
</gene>
<dbReference type="Pfam" id="PF00155">
    <property type="entry name" value="Aminotran_1_2"/>
    <property type="match status" value="1"/>
</dbReference>
<evidence type="ECO:0000256" key="5">
    <source>
        <dbReference type="ARBA" id="ARBA00022679"/>
    </source>
</evidence>
<protein>
    <recommendedName>
        <fullName evidence="9">Aminotransferase</fullName>
        <ecNumber evidence="9">2.6.1.-</ecNumber>
    </recommendedName>
</protein>
<dbReference type="Gene3D" id="3.90.1150.10">
    <property type="entry name" value="Aspartate Aminotransferase, domain 1"/>
    <property type="match status" value="1"/>
</dbReference>
<dbReference type="InterPro" id="IPR015424">
    <property type="entry name" value="PyrdxlP-dep_Trfase"/>
</dbReference>
<dbReference type="PANTHER" id="PTHR43643">
    <property type="entry name" value="HISTIDINOL-PHOSPHATE AMINOTRANSFERASE 2"/>
    <property type="match status" value="1"/>
</dbReference>
<dbReference type="EMBL" id="CP036290">
    <property type="protein sequence ID" value="QDU85687.1"/>
    <property type="molecule type" value="Genomic_DNA"/>
</dbReference>
<keyword evidence="13" id="KW-1185">Reference proteome</keyword>
<dbReference type="GO" id="GO:0004400">
    <property type="term" value="F:histidinol-phosphate transaminase activity"/>
    <property type="evidence" value="ECO:0007669"/>
    <property type="project" value="UniProtKB-EC"/>
</dbReference>
<evidence type="ECO:0000256" key="9">
    <source>
        <dbReference type="RuleBase" id="RU000481"/>
    </source>
</evidence>
<keyword evidence="5 9" id="KW-0808">Transferase</keyword>
<feature type="domain" description="Aminotransferase class I/classII large" evidence="11">
    <location>
        <begin position="66"/>
        <end position="382"/>
    </location>
</feature>
<comment type="similarity">
    <text evidence="9">Belongs to the class-I pyridoxal-phosphate-dependent aminotransferase family.</text>
</comment>
<dbReference type="CDD" id="cd00609">
    <property type="entry name" value="AAT_like"/>
    <property type="match status" value="1"/>
</dbReference>
<evidence type="ECO:0000256" key="3">
    <source>
        <dbReference type="ARBA" id="ARBA00022576"/>
    </source>
</evidence>
<dbReference type="PROSITE" id="PS00105">
    <property type="entry name" value="AA_TRANSFER_CLASS_1"/>
    <property type="match status" value="1"/>
</dbReference>
<sequence length="404" mass="43092">MTRRNRTTVTTAPATAPATSAPTAGALDVASDTRTRPPTTVQNAPKIDVRPDMNRNSRTQLRLDRNEGCAPPRAVLEALTALDVDDLRRYPDVAAQIGAVERAWAEHLDVDAERVVLTTGGDGAIDLFFACFGEPGARCVVATPTFEPIVLAAARAGMELVELDGFARRYPLADAAALLQRPQDRLVLVSPANPTGLALDGRTLRELCTLTAGRPTLIDLAYHEFAREDLAPIALCEAGACVLFSLSKAWGLAGLRVGCLVVPSELASTVRAARPVYPVATPSLAIARRALEDFADLPLENARRTAPMRERVERLLLRAGLEPLPSEANFVLARGAGAADLATGLAARRVFVRRFEGRAELADAVRVTCPASDAELARLVLAIDDLCREREAALDAVNATGGSR</sequence>
<evidence type="ECO:0000256" key="4">
    <source>
        <dbReference type="ARBA" id="ARBA00022605"/>
    </source>
</evidence>
<dbReference type="InterPro" id="IPR015422">
    <property type="entry name" value="PyrdxlP-dep_Trfase_small"/>
</dbReference>
<dbReference type="InterPro" id="IPR004839">
    <property type="entry name" value="Aminotransferase_I/II_large"/>
</dbReference>
<accession>A0A518D2J0</accession>
<feature type="compositionally biased region" description="Low complexity" evidence="10">
    <location>
        <begin position="7"/>
        <end position="26"/>
    </location>
</feature>
<dbReference type="GO" id="GO:0030170">
    <property type="term" value="F:pyridoxal phosphate binding"/>
    <property type="evidence" value="ECO:0007669"/>
    <property type="project" value="InterPro"/>
</dbReference>
<dbReference type="AlphaFoldDB" id="A0A518D2J0"/>
<name>A0A518D2J0_9BACT</name>
<dbReference type="EC" id="2.6.1.-" evidence="9"/>
<comment type="catalytic activity">
    <reaction evidence="8">
        <text>L-histidinol phosphate + 2-oxoglutarate = 3-(imidazol-4-yl)-2-oxopropyl phosphate + L-glutamate</text>
        <dbReference type="Rhea" id="RHEA:23744"/>
        <dbReference type="ChEBI" id="CHEBI:16810"/>
        <dbReference type="ChEBI" id="CHEBI:29985"/>
        <dbReference type="ChEBI" id="CHEBI:57766"/>
        <dbReference type="ChEBI" id="CHEBI:57980"/>
        <dbReference type="EC" id="2.6.1.9"/>
    </reaction>
</comment>
<keyword evidence="3 9" id="KW-0032">Aminotransferase</keyword>
<keyword evidence="6" id="KW-0663">Pyridoxal phosphate</keyword>
<dbReference type="Gene3D" id="3.40.640.10">
    <property type="entry name" value="Type I PLP-dependent aspartate aminotransferase-like (Major domain)"/>
    <property type="match status" value="1"/>
</dbReference>
<evidence type="ECO:0000259" key="11">
    <source>
        <dbReference type="Pfam" id="PF00155"/>
    </source>
</evidence>
<evidence type="ECO:0000256" key="2">
    <source>
        <dbReference type="ARBA" id="ARBA00007970"/>
    </source>
</evidence>
<reference evidence="12 13" key="1">
    <citation type="submission" date="2019-02" db="EMBL/GenBank/DDBJ databases">
        <title>Deep-cultivation of Planctomycetes and their phenomic and genomic characterization uncovers novel biology.</title>
        <authorList>
            <person name="Wiegand S."/>
            <person name="Jogler M."/>
            <person name="Boedeker C."/>
            <person name="Pinto D."/>
            <person name="Vollmers J."/>
            <person name="Rivas-Marin E."/>
            <person name="Kohn T."/>
            <person name="Peeters S.H."/>
            <person name="Heuer A."/>
            <person name="Rast P."/>
            <person name="Oberbeckmann S."/>
            <person name="Bunk B."/>
            <person name="Jeske O."/>
            <person name="Meyerdierks A."/>
            <person name="Storesund J.E."/>
            <person name="Kallscheuer N."/>
            <person name="Luecker S."/>
            <person name="Lage O.M."/>
            <person name="Pohl T."/>
            <person name="Merkel B.J."/>
            <person name="Hornburger P."/>
            <person name="Mueller R.-W."/>
            <person name="Bruemmer F."/>
            <person name="Labrenz M."/>
            <person name="Spormann A.M."/>
            <person name="Op den Camp H."/>
            <person name="Overmann J."/>
            <person name="Amann R."/>
            <person name="Jetten M.S.M."/>
            <person name="Mascher T."/>
            <person name="Medema M.H."/>
            <person name="Devos D.P."/>
            <person name="Kaster A.-K."/>
            <person name="Ovreas L."/>
            <person name="Rohde M."/>
            <person name="Galperin M.Y."/>
            <person name="Jogler C."/>
        </authorList>
    </citation>
    <scope>NUCLEOTIDE SEQUENCE [LARGE SCALE GENOMIC DNA]</scope>
    <source>
        <strain evidence="12 13">Pla163</strain>
    </source>
</reference>
<evidence type="ECO:0000256" key="10">
    <source>
        <dbReference type="SAM" id="MobiDB-lite"/>
    </source>
</evidence>
<keyword evidence="7" id="KW-0368">Histidine biosynthesis</keyword>
<evidence type="ECO:0000256" key="8">
    <source>
        <dbReference type="ARBA" id="ARBA00047481"/>
    </source>
</evidence>
<dbReference type="InterPro" id="IPR004838">
    <property type="entry name" value="NHTrfase_class1_PyrdxlP-BS"/>
</dbReference>
<dbReference type="GO" id="GO:0000105">
    <property type="term" value="P:L-histidine biosynthetic process"/>
    <property type="evidence" value="ECO:0007669"/>
    <property type="project" value="UniProtKB-KW"/>
</dbReference>
<dbReference type="SUPFAM" id="SSF53383">
    <property type="entry name" value="PLP-dependent transferases"/>
    <property type="match status" value="1"/>
</dbReference>
<keyword evidence="4" id="KW-0028">Amino-acid biosynthesis</keyword>
<comment type="cofactor">
    <cofactor evidence="9">
        <name>pyridoxal 5'-phosphate</name>
        <dbReference type="ChEBI" id="CHEBI:597326"/>
    </cofactor>
</comment>
<feature type="region of interest" description="Disordered" evidence="10">
    <location>
        <begin position="1"/>
        <end position="56"/>
    </location>
</feature>
<evidence type="ECO:0000313" key="13">
    <source>
        <dbReference type="Proteomes" id="UP000319342"/>
    </source>
</evidence>
<dbReference type="InterPro" id="IPR015421">
    <property type="entry name" value="PyrdxlP-dep_Trfase_major"/>
</dbReference>
<evidence type="ECO:0000256" key="7">
    <source>
        <dbReference type="ARBA" id="ARBA00023102"/>
    </source>
</evidence>
<evidence type="ECO:0000256" key="1">
    <source>
        <dbReference type="ARBA" id="ARBA00005011"/>
    </source>
</evidence>
<evidence type="ECO:0000256" key="6">
    <source>
        <dbReference type="ARBA" id="ARBA00022898"/>
    </source>
</evidence>